<gene>
    <name evidence="2" type="ORF">LLUC06_pD09</name>
</gene>
<sequence length="497" mass="56136">MLTKIELENFKSFEGKHTIDINNLTTIIGLNSSGKTNILEGISILSNISSGIDITAFFNKYAEMAKGNIRGGASGCCRTRKKVFGLGCTIKKSNGNSLVYSLKIDVANEDRVYVDEENLYELTAEGGKHLLFKTIKKEKYKGDIVVEYDNKKRGKNPRIQCDRSYSILSQLDQKLILNNETLNEVQKLIDNNEDKDYIAVNFLKDLGTKNKNTIYQDIELIKENIKNVQSINPNPDKVRNYVSRDNSPIFTDASNLSAVLDRLISGYRMAERRYNRYGNHVNHEKNSVDLSHKERYEEYKKKYDMLLSIVRLLPEYEIKELSTIITPSPLRDVMFTCVEVHNGNDVKMPASLLSDGTIKVIAIATAIVTSPDNSVLLLDEFDSGTHQTKSFELLKKLFEVAKERNIILVVTTHNTSLLNQYTVKYLKGTSIVFRAKETGNSEIVNFYDLNGVEKLLARGGLGDAALKDGLDEYLYTQENKEVALPEWLQNIGEGHNG</sequence>
<feature type="domain" description="ATPase AAA-type core" evidence="1">
    <location>
        <begin position="24"/>
        <end position="419"/>
    </location>
</feature>
<protein>
    <recommendedName>
        <fullName evidence="1">ATPase AAA-type core domain-containing protein</fullName>
    </recommendedName>
</protein>
<dbReference type="InterPro" id="IPR003959">
    <property type="entry name" value="ATPase_AAA_core"/>
</dbReference>
<dbReference type="PANTHER" id="PTHR40396">
    <property type="entry name" value="ATPASE-LIKE PROTEIN"/>
    <property type="match status" value="1"/>
</dbReference>
<accession>A0A3Q9VTH7</accession>
<reference evidence="2 3" key="1">
    <citation type="submission" date="2018-12" db="EMBL/GenBank/DDBJ databases">
        <title>Assessing the functional activity and genetic diversity of lactococcal prophages.</title>
        <authorList>
            <person name="Kelleher P."/>
            <person name="Mahony J."/>
            <person name="van Sinderen D."/>
        </authorList>
    </citation>
    <scope>NUCLEOTIDE SEQUENCE [LARGE SCALE GENOMIC DNA]</scope>
    <source>
        <strain evidence="2 3">UC06</strain>
        <plasmid evidence="3">puc06d</plasmid>
    </source>
</reference>
<dbReference type="GO" id="GO:0005524">
    <property type="term" value="F:ATP binding"/>
    <property type="evidence" value="ECO:0007669"/>
    <property type="project" value="InterPro"/>
</dbReference>
<dbReference type="GO" id="GO:0016887">
    <property type="term" value="F:ATP hydrolysis activity"/>
    <property type="evidence" value="ECO:0007669"/>
    <property type="project" value="InterPro"/>
</dbReference>
<geneLocation type="plasmid" evidence="3">
    <name>puc06d</name>
</geneLocation>
<dbReference type="InterPro" id="IPR027417">
    <property type="entry name" value="P-loop_NTPase"/>
</dbReference>
<proteinExistence type="predicted"/>
<dbReference type="EMBL" id="CP034579">
    <property type="protein sequence ID" value="AZZ79446.1"/>
    <property type="molecule type" value="Genomic_DNA"/>
</dbReference>
<dbReference type="PANTHER" id="PTHR40396:SF1">
    <property type="entry name" value="ATPASE AAA-TYPE CORE DOMAIN-CONTAINING PROTEIN"/>
    <property type="match status" value="1"/>
</dbReference>
<dbReference type="RefSeq" id="WP_128062390.1">
    <property type="nucleotide sequence ID" value="NZ_CP034579.1"/>
</dbReference>
<dbReference type="Proteomes" id="UP000192095">
    <property type="component" value="Plasmid puc06d"/>
</dbReference>
<evidence type="ECO:0000313" key="2">
    <source>
        <dbReference type="EMBL" id="AZZ79446.1"/>
    </source>
</evidence>
<dbReference type="SUPFAM" id="SSF52540">
    <property type="entry name" value="P-loop containing nucleoside triphosphate hydrolases"/>
    <property type="match status" value="1"/>
</dbReference>
<dbReference type="Gene3D" id="3.40.50.300">
    <property type="entry name" value="P-loop containing nucleotide triphosphate hydrolases"/>
    <property type="match status" value="2"/>
</dbReference>
<evidence type="ECO:0000259" key="1">
    <source>
        <dbReference type="Pfam" id="PF13304"/>
    </source>
</evidence>
<dbReference type="Pfam" id="PF13304">
    <property type="entry name" value="AAA_21"/>
    <property type="match status" value="1"/>
</dbReference>
<keyword evidence="2" id="KW-0614">Plasmid</keyword>
<organism evidence="2 3">
    <name type="scientific">Lactococcus lactis subsp. lactis</name>
    <name type="common">Streptococcus lactis</name>
    <dbReference type="NCBI Taxonomy" id="1360"/>
    <lineage>
        <taxon>Bacteria</taxon>
        <taxon>Bacillati</taxon>
        <taxon>Bacillota</taxon>
        <taxon>Bacilli</taxon>
        <taxon>Lactobacillales</taxon>
        <taxon>Streptococcaceae</taxon>
        <taxon>Lactococcus</taxon>
    </lineage>
</organism>
<evidence type="ECO:0000313" key="3">
    <source>
        <dbReference type="Proteomes" id="UP000192095"/>
    </source>
</evidence>
<name>A0A3Q9VTH7_LACLL</name>
<dbReference type="CDD" id="cd00267">
    <property type="entry name" value="ABC_ATPase"/>
    <property type="match status" value="1"/>
</dbReference>
<dbReference type="AlphaFoldDB" id="A0A3Q9VTH7"/>